<dbReference type="Pfam" id="PF25583">
    <property type="entry name" value="WCX"/>
    <property type="match status" value="1"/>
</dbReference>
<dbReference type="InterPro" id="IPR057727">
    <property type="entry name" value="WCX_dom"/>
</dbReference>
<proteinExistence type="predicted"/>
<comment type="caution">
    <text evidence="3">The sequence shown here is derived from an EMBL/GenBank/DDBJ whole genome shotgun (WGS) entry which is preliminary data.</text>
</comment>
<dbReference type="Proteomes" id="UP000886744">
    <property type="component" value="Unassembled WGS sequence"/>
</dbReference>
<name>A0A9D1J6S4_9BACT</name>
<gene>
    <name evidence="3" type="ORF">IAC94_05455</name>
</gene>
<dbReference type="PANTHER" id="PTHR34580">
    <property type="match status" value="1"/>
</dbReference>
<dbReference type="InterPro" id="IPR026881">
    <property type="entry name" value="WYL_dom"/>
</dbReference>
<feature type="domain" description="WYL" evidence="1">
    <location>
        <begin position="120"/>
        <end position="186"/>
    </location>
</feature>
<sequence length="307" mass="36201">MTKDLFDKYIWLVDTIHRAGRITLREINEKWAMSPLYDGADIPRRTFNNWKEAIQQAFDINIECRRVGGYHYYIENPEDLENSTTRSWLLNTFTVKNIISESKGIRDRILLENVPSGQKHLTPIIDAMQANKWLEIVHGSYWYDRPETYTVQPWCLKLFNQRWYVCGYCRERDAMRTFALDRIIGLTAMNETFEYPADFDPQGYFADFCGISTDSNIPMTTILIRAYGLQVRYLRSLPLHHSQKEVATDPDEECAVFEYRLRPTWDFYSTILSRMDQLEVISPASLREEIRSTVQRIASRYQESPGR</sequence>
<organism evidence="3 4">
    <name type="scientific">Candidatus Coprenecus avistercoris</name>
    <dbReference type="NCBI Taxonomy" id="2840730"/>
    <lineage>
        <taxon>Bacteria</taxon>
        <taxon>Pseudomonadati</taxon>
        <taxon>Bacteroidota</taxon>
        <taxon>Bacteroidia</taxon>
        <taxon>Bacteroidales</taxon>
        <taxon>Rikenellaceae</taxon>
        <taxon>Rikenellaceae incertae sedis</taxon>
        <taxon>Candidatus Coprenecus</taxon>
    </lineage>
</organism>
<accession>A0A9D1J6S4</accession>
<evidence type="ECO:0000313" key="4">
    <source>
        <dbReference type="Proteomes" id="UP000886744"/>
    </source>
</evidence>
<evidence type="ECO:0000259" key="2">
    <source>
        <dbReference type="Pfam" id="PF25583"/>
    </source>
</evidence>
<evidence type="ECO:0000259" key="1">
    <source>
        <dbReference type="Pfam" id="PF13280"/>
    </source>
</evidence>
<feature type="domain" description="WCX" evidence="2">
    <location>
        <begin position="224"/>
        <end position="298"/>
    </location>
</feature>
<dbReference type="Pfam" id="PF13280">
    <property type="entry name" value="WYL"/>
    <property type="match status" value="1"/>
</dbReference>
<protein>
    <submittedName>
        <fullName evidence="3">WYL domain-containing protein</fullName>
    </submittedName>
</protein>
<evidence type="ECO:0000313" key="3">
    <source>
        <dbReference type="EMBL" id="HIR62950.1"/>
    </source>
</evidence>
<dbReference type="PROSITE" id="PS52050">
    <property type="entry name" value="WYL"/>
    <property type="match status" value="1"/>
</dbReference>
<dbReference type="EMBL" id="DVHI01000070">
    <property type="protein sequence ID" value="HIR62950.1"/>
    <property type="molecule type" value="Genomic_DNA"/>
</dbReference>
<dbReference type="AlphaFoldDB" id="A0A9D1J6S4"/>
<dbReference type="InterPro" id="IPR051534">
    <property type="entry name" value="CBASS_pafABC_assoc_protein"/>
</dbReference>
<reference evidence="3" key="2">
    <citation type="journal article" date="2021" name="PeerJ">
        <title>Extensive microbial diversity within the chicken gut microbiome revealed by metagenomics and culture.</title>
        <authorList>
            <person name="Gilroy R."/>
            <person name="Ravi A."/>
            <person name="Getino M."/>
            <person name="Pursley I."/>
            <person name="Horton D.L."/>
            <person name="Alikhan N.F."/>
            <person name="Baker D."/>
            <person name="Gharbi K."/>
            <person name="Hall N."/>
            <person name="Watson M."/>
            <person name="Adriaenssens E.M."/>
            <person name="Foster-Nyarko E."/>
            <person name="Jarju S."/>
            <person name="Secka A."/>
            <person name="Antonio M."/>
            <person name="Oren A."/>
            <person name="Chaudhuri R.R."/>
            <person name="La Ragione R."/>
            <person name="Hildebrand F."/>
            <person name="Pallen M.J."/>
        </authorList>
    </citation>
    <scope>NUCLEOTIDE SEQUENCE</scope>
    <source>
        <strain evidence="3">ChiHjej13B12-12457</strain>
    </source>
</reference>
<reference evidence="3" key="1">
    <citation type="submission" date="2020-10" db="EMBL/GenBank/DDBJ databases">
        <authorList>
            <person name="Gilroy R."/>
        </authorList>
    </citation>
    <scope>NUCLEOTIDE SEQUENCE</scope>
    <source>
        <strain evidence="3">ChiHjej13B12-12457</strain>
    </source>
</reference>
<dbReference type="PANTHER" id="PTHR34580:SF9">
    <property type="entry name" value="SLL5097 PROTEIN"/>
    <property type="match status" value="1"/>
</dbReference>